<evidence type="ECO:0000256" key="3">
    <source>
        <dbReference type="ARBA" id="ARBA00022630"/>
    </source>
</evidence>
<keyword evidence="3" id="KW-0285">Flavoprotein</keyword>
<feature type="region of interest" description="Disordered" evidence="16">
    <location>
        <begin position="954"/>
        <end position="1036"/>
    </location>
</feature>
<dbReference type="SMART" id="SM00086">
    <property type="entry name" value="PAC"/>
    <property type="match status" value="2"/>
</dbReference>
<dbReference type="InterPro" id="IPR035965">
    <property type="entry name" value="PAS-like_dom_sf"/>
</dbReference>
<feature type="domain" description="GATA-type" evidence="18">
    <location>
        <begin position="919"/>
        <end position="948"/>
    </location>
</feature>
<evidence type="ECO:0000259" key="18">
    <source>
        <dbReference type="PROSITE" id="PS50114"/>
    </source>
</evidence>
<protein>
    <recommendedName>
        <fullName evidence="21">White collar 1 protein</fullName>
    </recommendedName>
</protein>
<dbReference type="PROSITE" id="PS50112">
    <property type="entry name" value="PAS"/>
    <property type="match status" value="3"/>
</dbReference>
<evidence type="ECO:0000256" key="8">
    <source>
        <dbReference type="ARBA" id="ARBA00022833"/>
    </source>
</evidence>
<dbReference type="InterPro" id="IPR000679">
    <property type="entry name" value="Znf_GATA"/>
</dbReference>
<dbReference type="Proteomes" id="UP000053599">
    <property type="component" value="Unassembled WGS sequence"/>
</dbReference>
<dbReference type="PROSITE" id="PS00344">
    <property type="entry name" value="GATA_ZN_FINGER_1"/>
    <property type="match status" value="1"/>
</dbReference>
<evidence type="ECO:0000256" key="6">
    <source>
        <dbReference type="ARBA" id="ARBA00022737"/>
    </source>
</evidence>
<dbReference type="SUPFAM" id="SSF57716">
    <property type="entry name" value="Glucocorticoid receptor-like (DNA-binding domain)"/>
    <property type="match status" value="1"/>
</dbReference>
<keyword evidence="7 15" id="KW-0863">Zinc-finger</keyword>
<dbReference type="Gene3D" id="3.30.50.10">
    <property type="entry name" value="Erythroid Transcription Factor GATA-1, subunit A"/>
    <property type="match status" value="1"/>
</dbReference>
<dbReference type="CDD" id="cd00202">
    <property type="entry name" value="ZnF_GATA"/>
    <property type="match status" value="1"/>
</dbReference>
<dbReference type="InterPro" id="IPR013655">
    <property type="entry name" value="PAS_fold_3"/>
</dbReference>
<feature type="compositionally biased region" description="Polar residues" evidence="16">
    <location>
        <begin position="797"/>
        <end position="825"/>
    </location>
</feature>
<feature type="domain" description="PAS" evidence="17">
    <location>
        <begin position="386"/>
        <end position="408"/>
    </location>
</feature>
<dbReference type="Pfam" id="PF00320">
    <property type="entry name" value="GATA"/>
    <property type="match status" value="1"/>
</dbReference>
<dbReference type="PANTHER" id="PTHR47429">
    <property type="entry name" value="PROTEIN TWIN LOV 1"/>
    <property type="match status" value="1"/>
</dbReference>
<feature type="region of interest" description="Disordered" evidence="16">
    <location>
        <begin position="19"/>
        <end position="44"/>
    </location>
</feature>
<evidence type="ECO:0000256" key="12">
    <source>
        <dbReference type="ARBA" id="ARBA00023159"/>
    </source>
</evidence>
<dbReference type="FunFam" id="3.30.450.20:FF:000064">
    <property type="entry name" value="Vivid PAS protein VVD"/>
    <property type="match status" value="1"/>
</dbReference>
<dbReference type="AlphaFoldDB" id="A0A0D1X2V0"/>
<evidence type="ECO:0000256" key="9">
    <source>
        <dbReference type="ARBA" id="ARBA00022991"/>
    </source>
</evidence>
<feature type="region of interest" description="Disordered" evidence="16">
    <location>
        <begin position="796"/>
        <end position="851"/>
    </location>
</feature>
<keyword evidence="13" id="KW-0804">Transcription</keyword>
<dbReference type="Pfam" id="PF13426">
    <property type="entry name" value="PAS_9"/>
    <property type="match status" value="2"/>
</dbReference>
<sequence length="1036" mass="113612">MDGMHGFYGQGYPGMDPHASMDGYAQDDGMNNTIAPGSMDTTGLSQAQTLHQIISQNNEALMRQRNTFQPDYHQGTPGTQDRSRRASMLEFGVPVNGGDMANFQFDPNPNEADMTMSDAVSNMIPMQKTMNPRRVRSKEDLALNTRFSQMNTSFGMSGVESFGPGIMGSTSVGVEPSSAFMDMSMDFDPMAAIPNPATQINDSMFSDSPIDQSFAMSYQPSAHDAGGGSLNTPMNNSMAAMAPTLHNMPQPYQNSSHQMSRQASIPASISMATGPASAMASPAHVHNSTSRRQSGEMQTPFSGNGNRTPDSRAMNPPGLPHMPQVQGPSPQPQPSKFANAYSSSGFDMLGVLMRVATRPNPEINIGPVDLSCAFVVCDLDKFDLPIVYCSEMFERLTGYTKHEILGRNCRFLQAPDGKVQSGIKRKYVDDNSVLYLKNQIARRQEGQLSLINYRKGGQPFMNLLTMIPIQFDSEDYKFYVGFQVDLVEQPGSVSRRNPDGSYEINYNRSSLPAYTLPAAPDPSQGLHDLFQGQTVPRDEVSKVLTTIGRGDTELSKQLWDKILLENTDDVVHVLSLKGLFLYLSPACRRILEYDARELVGTALSTVCHPSDIVPVTRELKDSSNGSPVNVVYRIRRKFSGYTWFEAHGGLHTEQGKGKKCIILVGRERPVYALDRNDLSSEGGTGESELWSKISTAGMFLHVSSTSRVMLDRLPEDLMGTSLQSLMRPDSRKEFARMLEMARSGEKVAFRHDLQNRRGQVLHAQTTIYPGDARPGSKPTFLLAQTRLLKMTRAALLSQKSTSQSPRTDQASIGSATPATNASGRSGTLRHDSSTSLSSDNPDGPVTQAGSHGLVLGNQDEALASEDNVFDELKTTRSSSWQFELRQMERQNRILSEELQGLLSRKKKRKRRKGLGQLEKDCANCHTRVTPEWRRGPSGNRDLCNSCGLRWAKQNGRVSPRKSSSHGDRGSTSPAQIPQGQSGDIKSTDGSAAANTSGPLTALQGVQPKQDDSMWRGQMPPKIEEGDEPPHPNVLPS</sequence>
<evidence type="ECO:0000313" key="19">
    <source>
        <dbReference type="EMBL" id="KIV81916.1"/>
    </source>
</evidence>
<dbReference type="EMBL" id="KN846952">
    <property type="protein sequence ID" value="KIV81916.1"/>
    <property type="molecule type" value="Genomic_DNA"/>
</dbReference>
<dbReference type="InterPro" id="IPR000014">
    <property type="entry name" value="PAS"/>
</dbReference>
<keyword evidence="9" id="KW-0157">Chromophore</keyword>
<dbReference type="SUPFAM" id="SSF55785">
    <property type="entry name" value="PYP-like sensor domain (PAS domain)"/>
    <property type="match status" value="3"/>
</dbReference>
<keyword evidence="12" id="KW-0010">Activator</keyword>
<organism evidence="19 20">
    <name type="scientific">Exophiala sideris</name>
    <dbReference type="NCBI Taxonomy" id="1016849"/>
    <lineage>
        <taxon>Eukaryota</taxon>
        <taxon>Fungi</taxon>
        <taxon>Dikarya</taxon>
        <taxon>Ascomycota</taxon>
        <taxon>Pezizomycotina</taxon>
        <taxon>Eurotiomycetes</taxon>
        <taxon>Chaetothyriomycetidae</taxon>
        <taxon>Chaetothyriales</taxon>
        <taxon>Herpotrichiellaceae</taxon>
        <taxon>Exophiala</taxon>
    </lineage>
</organism>
<dbReference type="GO" id="GO:0009881">
    <property type="term" value="F:photoreceptor activity"/>
    <property type="evidence" value="ECO:0007669"/>
    <property type="project" value="UniProtKB-KW"/>
</dbReference>
<dbReference type="SMART" id="SM00091">
    <property type="entry name" value="PAS"/>
    <property type="match status" value="3"/>
</dbReference>
<evidence type="ECO:0000256" key="4">
    <source>
        <dbReference type="ARBA" id="ARBA00022643"/>
    </source>
</evidence>
<dbReference type="STRING" id="1016849.A0A0D1X2V0"/>
<dbReference type="Pfam" id="PF08447">
    <property type="entry name" value="PAS_3"/>
    <property type="match status" value="1"/>
</dbReference>
<dbReference type="PROSITE" id="PS50114">
    <property type="entry name" value="GATA_ZN_FINGER_2"/>
    <property type="match status" value="1"/>
</dbReference>
<evidence type="ECO:0000256" key="13">
    <source>
        <dbReference type="ARBA" id="ARBA00023163"/>
    </source>
</evidence>
<name>A0A0D1X2V0_9EURO</name>
<dbReference type="FunFam" id="3.30.50.10:FF:000065">
    <property type="entry name" value="GATA transcription factor LreA"/>
    <property type="match status" value="1"/>
</dbReference>
<keyword evidence="1" id="KW-0600">Photoreceptor protein</keyword>
<keyword evidence="5" id="KW-0479">Metal-binding</keyword>
<feature type="compositionally biased region" description="Polar residues" evidence="16">
    <location>
        <begin position="969"/>
        <end position="998"/>
    </location>
</feature>
<dbReference type="Gene3D" id="3.30.450.20">
    <property type="entry name" value="PAS domain"/>
    <property type="match status" value="3"/>
</dbReference>
<dbReference type="SMART" id="SM00401">
    <property type="entry name" value="ZnF_GATA"/>
    <property type="match status" value="1"/>
</dbReference>
<dbReference type="HOGENOM" id="CLU_007918_2_0_1"/>
<gene>
    <name evidence="19" type="ORF">PV11_04064</name>
</gene>
<dbReference type="NCBIfam" id="TIGR00229">
    <property type="entry name" value="sensory_box"/>
    <property type="match status" value="1"/>
</dbReference>
<evidence type="ECO:0000256" key="14">
    <source>
        <dbReference type="ARBA" id="ARBA00023170"/>
    </source>
</evidence>
<evidence type="ECO:0000256" key="11">
    <source>
        <dbReference type="ARBA" id="ARBA00023125"/>
    </source>
</evidence>
<keyword evidence="4" id="KW-0288">FMN</keyword>
<evidence type="ECO:0000256" key="16">
    <source>
        <dbReference type="SAM" id="MobiDB-lite"/>
    </source>
</evidence>
<proteinExistence type="predicted"/>
<dbReference type="GO" id="GO:0005634">
    <property type="term" value="C:nucleus"/>
    <property type="evidence" value="ECO:0007669"/>
    <property type="project" value="TreeGrafter"/>
</dbReference>
<evidence type="ECO:0000256" key="10">
    <source>
        <dbReference type="ARBA" id="ARBA00023015"/>
    </source>
</evidence>
<reference evidence="19 20" key="1">
    <citation type="submission" date="2015-01" db="EMBL/GenBank/DDBJ databases">
        <title>The Genome Sequence of Exophiala sideris CBS121828.</title>
        <authorList>
            <consortium name="The Broad Institute Genomics Platform"/>
            <person name="Cuomo C."/>
            <person name="de Hoog S."/>
            <person name="Gorbushina A."/>
            <person name="Stielow B."/>
            <person name="Teixiera M."/>
            <person name="Abouelleil A."/>
            <person name="Chapman S.B."/>
            <person name="Priest M."/>
            <person name="Young S.K."/>
            <person name="Wortman J."/>
            <person name="Nusbaum C."/>
            <person name="Birren B."/>
        </authorList>
    </citation>
    <scope>NUCLEOTIDE SEQUENCE [LARGE SCALE GENOMIC DNA]</scope>
    <source>
        <strain evidence="19 20">CBS 121828</strain>
    </source>
</reference>
<evidence type="ECO:0000256" key="5">
    <source>
        <dbReference type="ARBA" id="ARBA00022723"/>
    </source>
</evidence>
<feature type="compositionally biased region" description="Polar residues" evidence="16">
    <location>
        <begin position="29"/>
        <end position="44"/>
    </location>
</feature>
<feature type="domain" description="PAS" evidence="17">
    <location>
        <begin position="563"/>
        <end position="626"/>
    </location>
</feature>
<keyword evidence="10" id="KW-0805">Transcription regulation</keyword>
<evidence type="ECO:0008006" key="21">
    <source>
        <dbReference type="Google" id="ProtNLM"/>
    </source>
</evidence>
<keyword evidence="14" id="KW-0675">Receptor</keyword>
<evidence type="ECO:0000256" key="7">
    <source>
        <dbReference type="ARBA" id="ARBA00022771"/>
    </source>
</evidence>
<keyword evidence="8" id="KW-0862">Zinc</keyword>
<evidence type="ECO:0000256" key="2">
    <source>
        <dbReference type="ARBA" id="ARBA00022606"/>
    </source>
</evidence>
<dbReference type="FunFam" id="3.30.450.20:FF:000063">
    <property type="entry name" value="White collar 1 protein"/>
    <property type="match status" value="1"/>
</dbReference>
<feature type="domain" description="PAS" evidence="17">
    <location>
        <begin position="693"/>
        <end position="745"/>
    </location>
</feature>
<evidence type="ECO:0000256" key="15">
    <source>
        <dbReference type="PROSITE-ProRule" id="PRU00094"/>
    </source>
</evidence>
<dbReference type="GO" id="GO:0008270">
    <property type="term" value="F:zinc ion binding"/>
    <property type="evidence" value="ECO:0007669"/>
    <property type="project" value="UniProtKB-KW"/>
</dbReference>
<feature type="region of interest" description="Disordered" evidence="16">
    <location>
        <begin position="272"/>
        <end position="337"/>
    </location>
</feature>
<dbReference type="InterPro" id="IPR013088">
    <property type="entry name" value="Znf_NHR/GATA"/>
</dbReference>
<evidence type="ECO:0000259" key="17">
    <source>
        <dbReference type="PROSITE" id="PS50112"/>
    </source>
</evidence>
<dbReference type="InterPro" id="IPR001610">
    <property type="entry name" value="PAC"/>
</dbReference>
<dbReference type="GO" id="GO:0006355">
    <property type="term" value="P:regulation of DNA-templated transcription"/>
    <property type="evidence" value="ECO:0007669"/>
    <property type="project" value="InterPro"/>
</dbReference>
<dbReference type="OrthoDB" id="447251at2759"/>
<evidence type="ECO:0000313" key="20">
    <source>
        <dbReference type="Proteomes" id="UP000053599"/>
    </source>
</evidence>
<keyword evidence="11" id="KW-0238">DNA-binding</keyword>
<accession>A0A0D1X2V0</accession>
<keyword evidence="2" id="KW-0716">Sensory transduction</keyword>
<feature type="compositionally biased region" description="Polar residues" evidence="16">
    <location>
        <begin position="286"/>
        <end position="308"/>
    </location>
</feature>
<dbReference type="GO" id="GO:0043565">
    <property type="term" value="F:sequence-specific DNA binding"/>
    <property type="evidence" value="ECO:0007669"/>
    <property type="project" value="InterPro"/>
</dbReference>
<keyword evidence="6" id="KW-0677">Repeat</keyword>
<evidence type="ECO:0000256" key="1">
    <source>
        <dbReference type="ARBA" id="ARBA00022543"/>
    </source>
</evidence>
<dbReference type="CDD" id="cd00130">
    <property type="entry name" value="PAS"/>
    <property type="match status" value="3"/>
</dbReference>
<dbReference type="PANTHER" id="PTHR47429:SF7">
    <property type="entry name" value="GATA-FACTOR"/>
    <property type="match status" value="1"/>
</dbReference>